<dbReference type="Pfam" id="PF02687">
    <property type="entry name" value="FtsX"/>
    <property type="match status" value="2"/>
</dbReference>
<feature type="domain" description="ABC3 transporter permease C-terminal" evidence="7">
    <location>
        <begin position="693"/>
        <end position="804"/>
    </location>
</feature>
<dbReference type="InterPro" id="IPR038766">
    <property type="entry name" value="Membrane_comp_ABC_pdt"/>
</dbReference>
<evidence type="ECO:0000259" key="7">
    <source>
        <dbReference type="Pfam" id="PF02687"/>
    </source>
</evidence>
<dbReference type="EMBL" id="LXEW01000042">
    <property type="protein sequence ID" value="OAT49206.1"/>
    <property type="molecule type" value="Genomic_DNA"/>
</dbReference>
<feature type="transmembrane region" description="Helical" evidence="6">
    <location>
        <begin position="777"/>
        <end position="800"/>
    </location>
</feature>
<evidence type="ECO:0000256" key="3">
    <source>
        <dbReference type="ARBA" id="ARBA00022692"/>
    </source>
</evidence>
<feature type="transmembrane region" description="Helical" evidence="6">
    <location>
        <begin position="299"/>
        <end position="321"/>
    </location>
</feature>
<feature type="transmembrane region" description="Helical" evidence="6">
    <location>
        <begin position="382"/>
        <end position="402"/>
    </location>
</feature>
<feature type="transmembrane region" description="Helical" evidence="6">
    <location>
        <begin position="742"/>
        <end position="765"/>
    </location>
</feature>
<feature type="transmembrane region" description="Helical" evidence="6">
    <location>
        <begin position="408"/>
        <end position="433"/>
    </location>
</feature>
<evidence type="ECO:0000256" key="4">
    <source>
        <dbReference type="ARBA" id="ARBA00022989"/>
    </source>
</evidence>
<evidence type="ECO:0000313" key="8">
    <source>
        <dbReference type="EMBL" id="OAT49206.1"/>
    </source>
</evidence>
<keyword evidence="5 6" id="KW-0472">Membrane</keyword>
<evidence type="ECO:0000256" key="6">
    <source>
        <dbReference type="SAM" id="Phobius"/>
    </source>
</evidence>
<comment type="caution">
    <text evidence="8">The sequence shown here is derived from an EMBL/GenBank/DDBJ whole genome shotgun (WGS) entry which is preliminary data.</text>
</comment>
<organism evidence="8 9">
    <name type="scientific">Providencia heimbachae ATCC 35613</name>
    <dbReference type="NCBI Taxonomy" id="1354272"/>
    <lineage>
        <taxon>Bacteria</taxon>
        <taxon>Pseudomonadati</taxon>
        <taxon>Pseudomonadota</taxon>
        <taxon>Gammaproteobacteria</taxon>
        <taxon>Enterobacterales</taxon>
        <taxon>Morganellaceae</taxon>
        <taxon>Providencia</taxon>
    </lineage>
</organism>
<evidence type="ECO:0000256" key="5">
    <source>
        <dbReference type="ARBA" id="ARBA00023136"/>
    </source>
</evidence>
<evidence type="ECO:0000256" key="2">
    <source>
        <dbReference type="ARBA" id="ARBA00022475"/>
    </source>
</evidence>
<dbReference type="OrthoDB" id="5292592at2"/>
<dbReference type="PROSITE" id="PS51257">
    <property type="entry name" value="PROKAR_LIPOPROTEIN"/>
    <property type="match status" value="1"/>
</dbReference>
<sequence length="815" mass="90697">MIWRWFWREWKTPSLLIVWLALTLAVACVLALGRISDRIENSMSYQSRELLAGDLVLRSSHPSDPAWIQEAKASGLKLSQQISFSTMAYSTADEDIRPQLVLVKATDNAYPLYGGLVTEPAGLQPEKGQILVAPRLLELLSLKIGDQIDIGDATLKVAGTLVQEPDSGFNPFQIAPRALISLEDAELTGAIQLGSRLTYRDMFAGDSRVIDAFKGKFDQQLRTDQRWYTLSEDSGAVGKTFQRAQQFLLLSVLLTLLLAIAAVVVSMTHYCRSRHQLVAVLKTLGAGGGALRKWIIGQWLVILIAAALLGSLLGLAFEGILMQILGAMLPKALPSASLWPWVWAIGTLFIIAIIVGIRPYFQLMATQPSRVLREDAQSPVWPLYYYLPIVILIVVGGLFLFAGVNPLLWSILAGIVVVAILLALIGWVGLWALRHIKFRQLSLRLSVSRLLRQPLQTITQMSAFSLSYMLLALLILVRGDLLDRWQQQLPADSPNYFLINMTQSQLAPVTELLAQYNVKPTEFNPVILARLSEINDKSAIEWADERDPNNNTVRRELSLTWQSVLPPANLLDKGTWPPKAGEVSIEQTVVKELGLEIGDKLTFNAGAQIFSATVSSIRTVDWESLRPNFYFIFSEESLSQMPATWLSSFHYEGDGQLLTQLSRNYPTINVLDTGAIITQIQQILQQVSQALEVMVVLVIFCGLLLLLAQIQVGMSQRERELVVYRTLGASKKLMRRTLWSEFALLGFMAGLAAAFGAEIALWLLQTKVFGFPWQPEWRMWLLLPLCAALLLSICGGWLGLRLLGTSSQHRRLSNG</sequence>
<dbReference type="GO" id="GO:0005886">
    <property type="term" value="C:plasma membrane"/>
    <property type="evidence" value="ECO:0007669"/>
    <property type="project" value="UniProtKB-SubCell"/>
</dbReference>
<dbReference type="Proteomes" id="UP000078224">
    <property type="component" value="Unassembled WGS sequence"/>
</dbReference>
<feature type="transmembrane region" description="Helical" evidence="6">
    <location>
        <begin position="690"/>
        <end position="710"/>
    </location>
</feature>
<feature type="transmembrane region" description="Helical" evidence="6">
    <location>
        <begin position="341"/>
        <end position="361"/>
    </location>
</feature>
<feature type="domain" description="ABC3 transporter permease C-terminal" evidence="7">
    <location>
        <begin position="252"/>
        <end position="367"/>
    </location>
</feature>
<dbReference type="NCBIfam" id="NF041854">
    <property type="entry name" value="ABC_perm_YbbP"/>
    <property type="match status" value="1"/>
</dbReference>
<dbReference type="PATRIC" id="fig|1354272.4.peg.3247"/>
<dbReference type="PANTHER" id="PTHR30287">
    <property type="entry name" value="MEMBRANE COMPONENT OF PREDICTED ABC SUPERFAMILY METABOLITE UPTAKE TRANSPORTER"/>
    <property type="match status" value="1"/>
</dbReference>
<keyword evidence="4 6" id="KW-1133">Transmembrane helix</keyword>
<feature type="transmembrane region" description="Helical" evidence="6">
    <location>
        <begin position="247"/>
        <end position="267"/>
    </location>
</feature>
<dbReference type="PANTHER" id="PTHR30287:SF1">
    <property type="entry name" value="INNER MEMBRANE PROTEIN"/>
    <property type="match status" value="1"/>
</dbReference>
<dbReference type="InterPro" id="IPR049727">
    <property type="entry name" value="YbbP"/>
</dbReference>
<dbReference type="InterPro" id="IPR003838">
    <property type="entry name" value="ABC3_permease_C"/>
</dbReference>
<evidence type="ECO:0000256" key="1">
    <source>
        <dbReference type="ARBA" id="ARBA00004651"/>
    </source>
</evidence>
<evidence type="ECO:0000313" key="9">
    <source>
        <dbReference type="Proteomes" id="UP000078224"/>
    </source>
</evidence>
<gene>
    <name evidence="8" type="ORF">M998_3182</name>
</gene>
<reference evidence="8 9" key="1">
    <citation type="submission" date="2016-04" db="EMBL/GenBank/DDBJ databases">
        <title>ATOL: Assembling a taxonomically balanced genome-scale reconstruction of the evolutionary history of the Enterobacteriaceae.</title>
        <authorList>
            <person name="Plunkett G.III."/>
            <person name="Neeno-Eckwall E.C."/>
            <person name="Glasner J.D."/>
            <person name="Perna N.T."/>
        </authorList>
    </citation>
    <scope>NUCLEOTIDE SEQUENCE [LARGE SCALE GENOMIC DNA]</scope>
    <source>
        <strain evidence="8 9">ATCC 35613</strain>
    </source>
</reference>
<proteinExistence type="predicted"/>
<comment type="subcellular location">
    <subcellularLocation>
        <location evidence="1">Cell membrane</location>
        <topology evidence="1">Multi-pass membrane protein</topology>
    </subcellularLocation>
</comment>
<name>A0A1B7JMQ6_9GAMM</name>
<keyword evidence="9" id="KW-1185">Reference proteome</keyword>
<protein>
    <recommendedName>
        <fullName evidence="7">ABC3 transporter permease C-terminal domain-containing protein</fullName>
    </recommendedName>
</protein>
<accession>A0A1B7JMQ6</accession>
<keyword evidence="3 6" id="KW-0812">Transmembrane</keyword>
<dbReference type="AlphaFoldDB" id="A0A1B7JMQ6"/>
<keyword evidence="2" id="KW-1003">Cell membrane</keyword>
<dbReference type="RefSeq" id="WP_068909747.1">
    <property type="nucleotide sequence ID" value="NZ_LXEW01000042.1"/>
</dbReference>